<sequence>SRVVLPSTDPVRSNDTGEAAPHHMGPCLMLHVLRKSMVEKAAGGPPREPWPPPDNRLSWVLPTKPPTTYEFPLAARQAATSCLHPTRRTHPTQVVTPRQFKEDDHVHLRVMRVPPAACKNVDLNDTWVDSESSPEEEVPLDESASTLENARNKDDSETAPTPPYALRPRAKQDYLALHKKGRVARVEIEH</sequence>
<evidence type="ECO:0000256" key="1">
    <source>
        <dbReference type="SAM" id="MobiDB-lite"/>
    </source>
</evidence>
<accession>A0A0K8SSH3</accession>
<name>A0A0K8SSH3_LYGHE</name>
<feature type="region of interest" description="Disordered" evidence="1">
    <location>
        <begin position="127"/>
        <end position="170"/>
    </location>
</feature>
<organism evidence="2">
    <name type="scientific">Lygus hesperus</name>
    <name type="common">Western plant bug</name>
    <dbReference type="NCBI Taxonomy" id="30085"/>
    <lineage>
        <taxon>Eukaryota</taxon>
        <taxon>Metazoa</taxon>
        <taxon>Ecdysozoa</taxon>
        <taxon>Arthropoda</taxon>
        <taxon>Hexapoda</taxon>
        <taxon>Insecta</taxon>
        <taxon>Pterygota</taxon>
        <taxon>Neoptera</taxon>
        <taxon>Paraneoptera</taxon>
        <taxon>Hemiptera</taxon>
        <taxon>Heteroptera</taxon>
        <taxon>Panheteroptera</taxon>
        <taxon>Cimicomorpha</taxon>
        <taxon>Miridae</taxon>
        <taxon>Mirini</taxon>
        <taxon>Lygus</taxon>
    </lineage>
</organism>
<proteinExistence type="predicted"/>
<protein>
    <submittedName>
        <fullName evidence="2">Uncharacterized protein</fullName>
    </submittedName>
</protein>
<evidence type="ECO:0000313" key="2">
    <source>
        <dbReference type="EMBL" id="JAG56126.1"/>
    </source>
</evidence>
<feature type="region of interest" description="Disordered" evidence="1">
    <location>
        <begin position="1"/>
        <end position="23"/>
    </location>
</feature>
<dbReference type="EMBL" id="GBRD01009698">
    <property type="protein sequence ID" value="JAG56126.1"/>
    <property type="molecule type" value="Transcribed_RNA"/>
</dbReference>
<dbReference type="AlphaFoldDB" id="A0A0K8SSH3"/>
<reference evidence="2" key="1">
    <citation type="submission" date="2014-09" db="EMBL/GenBank/DDBJ databases">
        <authorList>
            <person name="Magalhaes I.L.F."/>
            <person name="Oliveira U."/>
            <person name="Santos F.R."/>
            <person name="Vidigal T.H.D.A."/>
            <person name="Brescovit A.D."/>
            <person name="Santos A.J."/>
        </authorList>
    </citation>
    <scope>NUCLEOTIDE SEQUENCE</scope>
</reference>
<feature type="non-terminal residue" evidence="2">
    <location>
        <position position="1"/>
    </location>
</feature>